<feature type="chain" id="PRO_5011721057" description="YceI-like domain-containing protein" evidence="1">
    <location>
        <begin position="19"/>
        <end position="301"/>
    </location>
</feature>
<dbReference type="OrthoDB" id="3034330at2"/>
<evidence type="ECO:0000313" key="2">
    <source>
        <dbReference type="EMBL" id="SES25033.1"/>
    </source>
</evidence>
<keyword evidence="3" id="KW-1185">Reference proteome</keyword>
<dbReference type="AlphaFoldDB" id="A0A1H9VUS4"/>
<evidence type="ECO:0008006" key="4">
    <source>
        <dbReference type="Google" id="ProtNLM"/>
    </source>
</evidence>
<dbReference type="Pfam" id="PF19777">
    <property type="entry name" value="DUF6263"/>
    <property type="match status" value="1"/>
</dbReference>
<proteinExistence type="predicted"/>
<dbReference type="EMBL" id="FOGG01000049">
    <property type="protein sequence ID" value="SES25033.1"/>
    <property type="molecule type" value="Genomic_DNA"/>
</dbReference>
<dbReference type="RefSeq" id="WP_090889284.1">
    <property type="nucleotide sequence ID" value="NZ_FOGG01000049.1"/>
</dbReference>
<gene>
    <name evidence="2" type="ORF">SAMN04488023_14923</name>
</gene>
<organism evidence="2 3">
    <name type="scientific">Pedobacter rhizosphaerae</name>
    <dbReference type="NCBI Taxonomy" id="390241"/>
    <lineage>
        <taxon>Bacteria</taxon>
        <taxon>Pseudomonadati</taxon>
        <taxon>Bacteroidota</taxon>
        <taxon>Sphingobacteriia</taxon>
        <taxon>Sphingobacteriales</taxon>
        <taxon>Sphingobacteriaceae</taxon>
        <taxon>Pedobacter</taxon>
    </lineage>
</organism>
<reference evidence="2 3" key="1">
    <citation type="submission" date="2016-10" db="EMBL/GenBank/DDBJ databases">
        <authorList>
            <person name="de Groot N.N."/>
        </authorList>
    </citation>
    <scope>NUCLEOTIDE SEQUENCE [LARGE SCALE GENOMIC DNA]</scope>
    <source>
        <strain evidence="2 3">DSM 18610</strain>
    </source>
</reference>
<evidence type="ECO:0000256" key="1">
    <source>
        <dbReference type="SAM" id="SignalP"/>
    </source>
</evidence>
<sequence>MKFIKVLALSLISISAFAQKSYVLKQNFPIGKKYDFSFVSDQIINQKIGEEKINSTQTIGTDYTFDVRNGENTDKNIEVIYGRIFMKSSAMGNGMSMDSEDQDTTKVNPFKGIKGATFNMVMAPDGTVKSLTGVDQMLNSMASKMSKDTAMVNNIKMQLSKQFNAASLTQTMETSLKIYPEKAIKIGESWVINSQSKLMMPIETSTKYTLKEVKDGIAYLKVSGSLTSKGSFETMGNKMETDLSGTNSGDAELDIKSGLILKSHIRTELIGKMKAMGQDIDFELQGINKVVGKEIAGARFN</sequence>
<dbReference type="STRING" id="390241.SAMN04488023_14923"/>
<accession>A0A1H9VUS4</accession>
<protein>
    <recommendedName>
        <fullName evidence="4">YceI-like domain-containing protein</fullName>
    </recommendedName>
</protein>
<name>A0A1H9VUS4_9SPHI</name>
<feature type="signal peptide" evidence="1">
    <location>
        <begin position="1"/>
        <end position="18"/>
    </location>
</feature>
<evidence type="ECO:0000313" key="3">
    <source>
        <dbReference type="Proteomes" id="UP000199572"/>
    </source>
</evidence>
<dbReference type="InterPro" id="IPR046230">
    <property type="entry name" value="DUF6263"/>
</dbReference>
<keyword evidence="1" id="KW-0732">Signal</keyword>
<dbReference type="Proteomes" id="UP000199572">
    <property type="component" value="Unassembled WGS sequence"/>
</dbReference>